<feature type="transmembrane region" description="Helical" evidence="1">
    <location>
        <begin position="20"/>
        <end position="40"/>
    </location>
</feature>
<dbReference type="Proteomes" id="UP000193083">
    <property type="component" value="Unassembled WGS sequence"/>
</dbReference>
<gene>
    <name evidence="2" type="ORF">SAMN02982922_0532</name>
</gene>
<keyword evidence="3" id="KW-1185">Reference proteome</keyword>
<feature type="transmembrane region" description="Helical" evidence="1">
    <location>
        <begin position="52"/>
        <end position="75"/>
    </location>
</feature>
<reference evidence="2 3" key="1">
    <citation type="submission" date="2017-04" db="EMBL/GenBank/DDBJ databases">
        <authorList>
            <person name="Afonso C.L."/>
            <person name="Miller P.J."/>
            <person name="Scott M.A."/>
            <person name="Spackman E."/>
            <person name="Goraichik I."/>
            <person name="Dimitrov K.M."/>
            <person name="Suarez D.L."/>
            <person name="Swayne D.E."/>
        </authorList>
    </citation>
    <scope>NUCLEOTIDE SEQUENCE [LARGE SCALE GENOMIC DNA]</scope>
    <source>
        <strain evidence="2 3">B5P</strain>
    </source>
</reference>
<keyword evidence="1" id="KW-1133">Transmembrane helix</keyword>
<evidence type="ECO:0000313" key="2">
    <source>
        <dbReference type="EMBL" id="SMH27482.1"/>
    </source>
</evidence>
<proteinExistence type="predicted"/>
<dbReference type="RefSeq" id="WP_085462734.1">
    <property type="nucleotide sequence ID" value="NZ_FXBL01000004.1"/>
</dbReference>
<keyword evidence="1" id="KW-0812">Transmembrane</keyword>
<dbReference type="EMBL" id="FXBL01000004">
    <property type="protein sequence ID" value="SMH27482.1"/>
    <property type="molecule type" value="Genomic_DNA"/>
</dbReference>
<dbReference type="AlphaFoldDB" id="A0A1X7MRN4"/>
<feature type="transmembrane region" description="Helical" evidence="1">
    <location>
        <begin position="120"/>
        <end position="139"/>
    </location>
</feature>
<feature type="transmembrane region" description="Helical" evidence="1">
    <location>
        <begin position="87"/>
        <end position="108"/>
    </location>
</feature>
<sequence length="158" mass="16757">MSSARAIARAGAVALIRDAIPYAVGSVVAAVAIVALVWATELFEGRTYSADHLALMLVVGTMATFIYAMPLAIILVTIGEWRRYGPLYYVLAAPACALVSFMVLYLFAPGTAFSWRQSGLVIAGGFAGGLGFVAMRALLVRFLGNLAFRAPIQESPPQ</sequence>
<evidence type="ECO:0000313" key="3">
    <source>
        <dbReference type="Proteomes" id="UP000193083"/>
    </source>
</evidence>
<evidence type="ECO:0000256" key="1">
    <source>
        <dbReference type="SAM" id="Phobius"/>
    </source>
</evidence>
<accession>A0A1X7MRN4</accession>
<keyword evidence="1" id="KW-0472">Membrane</keyword>
<protein>
    <submittedName>
        <fullName evidence="2">Uncharacterized protein</fullName>
    </submittedName>
</protein>
<organism evidence="2 3">
    <name type="scientific">Mesorhizobium australicum</name>
    <dbReference type="NCBI Taxonomy" id="536018"/>
    <lineage>
        <taxon>Bacteria</taxon>
        <taxon>Pseudomonadati</taxon>
        <taxon>Pseudomonadota</taxon>
        <taxon>Alphaproteobacteria</taxon>
        <taxon>Hyphomicrobiales</taxon>
        <taxon>Phyllobacteriaceae</taxon>
        <taxon>Mesorhizobium</taxon>
    </lineage>
</organism>
<name>A0A1X7MRN4_9HYPH</name>